<organism evidence="1 2">
    <name type="scientific">Sinanodonta woodiana</name>
    <name type="common">Chinese pond mussel</name>
    <name type="synonym">Anodonta woodiana</name>
    <dbReference type="NCBI Taxonomy" id="1069815"/>
    <lineage>
        <taxon>Eukaryota</taxon>
        <taxon>Metazoa</taxon>
        <taxon>Spiralia</taxon>
        <taxon>Lophotrochozoa</taxon>
        <taxon>Mollusca</taxon>
        <taxon>Bivalvia</taxon>
        <taxon>Autobranchia</taxon>
        <taxon>Heteroconchia</taxon>
        <taxon>Palaeoheterodonta</taxon>
        <taxon>Unionida</taxon>
        <taxon>Unionoidea</taxon>
        <taxon>Unionidae</taxon>
        <taxon>Unioninae</taxon>
        <taxon>Sinanodonta</taxon>
    </lineage>
</organism>
<sequence>MKTLSHLKLREMDLDENSARSLFKEICKCKQLQNLSLCKLNVEEIPETLSSMQNLTKLSVLTVDRLQINGGYLSDFLNAFSKCENLQTINVSKDFAESERQNILPNLLNLLPM</sequence>
<dbReference type="SUPFAM" id="SSF52047">
    <property type="entry name" value="RNI-like"/>
    <property type="match status" value="1"/>
</dbReference>
<keyword evidence="2" id="KW-1185">Reference proteome</keyword>
<dbReference type="InterPro" id="IPR032675">
    <property type="entry name" value="LRR_dom_sf"/>
</dbReference>
<dbReference type="Proteomes" id="UP001634394">
    <property type="component" value="Unassembled WGS sequence"/>
</dbReference>
<comment type="caution">
    <text evidence="1">The sequence shown here is derived from an EMBL/GenBank/DDBJ whole genome shotgun (WGS) entry which is preliminary data.</text>
</comment>
<dbReference type="Gene3D" id="3.80.10.10">
    <property type="entry name" value="Ribonuclease Inhibitor"/>
    <property type="match status" value="1"/>
</dbReference>
<protein>
    <recommendedName>
        <fullName evidence="3">Toll-like receptor 4</fullName>
    </recommendedName>
</protein>
<dbReference type="AlphaFoldDB" id="A0ABD3WA69"/>
<evidence type="ECO:0000313" key="2">
    <source>
        <dbReference type="Proteomes" id="UP001634394"/>
    </source>
</evidence>
<evidence type="ECO:0000313" key="1">
    <source>
        <dbReference type="EMBL" id="KAL3869638.1"/>
    </source>
</evidence>
<gene>
    <name evidence="1" type="ORF">ACJMK2_042303</name>
</gene>
<dbReference type="EMBL" id="JBJQND010000008">
    <property type="protein sequence ID" value="KAL3869638.1"/>
    <property type="molecule type" value="Genomic_DNA"/>
</dbReference>
<accession>A0ABD3WA69</accession>
<proteinExistence type="predicted"/>
<evidence type="ECO:0008006" key="3">
    <source>
        <dbReference type="Google" id="ProtNLM"/>
    </source>
</evidence>
<reference evidence="1 2" key="1">
    <citation type="submission" date="2024-11" db="EMBL/GenBank/DDBJ databases">
        <title>Chromosome-level genome assembly of the freshwater bivalve Anodonta woodiana.</title>
        <authorList>
            <person name="Chen X."/>
        </authorList>
    </citation>
    <scope>NUCLEOTIDE SEQUENCE [LARGE SCALE GENOMIC DNA]</scope>
    <source>
        <strain evidence="1">MN2024</strain>
        <tissue evidence="1">Gills</tissue>
    </source>
</reference>
<name>A0ABD3WA69_SINWO</name>